<evidence type="ECO:0000256" key="5">
    <source>
        <dbReference type="ARBA" id="ARBA00022989"/>
    </source>
</evidence>
<dbReference type="InterPro" id="IPR011701">
    <property type="entry name" value="MFS"/>
</dbReference>
<gene>
    <name evidence="9" type="ORF">DC430_22840</name>
</gene>
<evidence type="ECO:0000256" key="6">
    <source>
        <dbReference type="ARBA" id="ARBA00023136"/>
    </source>
</evidence>
<feature type="transmembrane region" description="Helical" evidence="7">
    <location>
        <begin position="341"/>
        <end position="359"/>
    </location>
</feature>
<dbReference type="EMBL" id="QDFR01000014">
    <property type="protein sequence ID" value="PVE49999.1"/>
    <property type="molecule type" value="Genomic_DNA"/>
</dbReference>
<evidence type="ECO:0000256" key="7">
    <source>
        <dbReference type="SAM" id="Phobius"/>
    </source>
</evidence>
<evidence type="ECO:0000256" key="4">
    <source>
        <dbReference type="ARBA" id="ARBA00022692"/>
    </source>
</evidence>
<dbReference type="Pfam" id="PF07690">
    <property type="entry name" value="MFS_1"/>
    <property type="match status" value="1"/>
</dbReference>
<comment type="caution">
    <text evidence="9">The sequence shown here is derived from an EMBL/GenBank/DDBJ whole genome shotgun (WGS) entry which is preliminary data.</text>
</comment>
<dbReference type="Gene3D" id="1.20.1250.20">
    <property type="entry name" value="MFS general substrate transporter like domains"/>
    <property type="match status" value="1"/>
</dbReference>
<feature type="transmembrane region" description="Helical" evidence="7">
    <location>
        <begin position="464"/>
        <end position="490"/>
    </location>
</feature>
<sequence length="506" mass="52874">MDMSVNSAAPLVTEPRRRLIVFLFLMLAMFMATLDNQIVSTALPTIVGEFGALERFGWVGSAYLLATSAVMPVYGKLGDLFGRKYVMIFAVVLFTIGSLACGLAWSMDSLIAARVLQGLGGGGIMVSIFSVNADLFAPRERARYQSYSSLVIMASGSVGPILGGTMSDLFGWRSIFLINLPIGIVVLLGLAFLLPYRRPDRQPKIDYIGAVLLAAAISSVVLWADSAELFGSLIAWQSLAIIAFAIVCATLWVQVEKRAPEPIVPLRLFKDSTFPLLMIISIVSGGLGIGMVNYYALFLQTTTGLSPSEAGLFFIAVTGGIVMGSLTAGRLISKTGSYKPFSIISLSIAVIAMLSLSQVHAGTPLAIIAALLLLQGLGVGLGQQAPIIGVQNSAAKADIGAASGAVTLTRMGGAALAISIYGAVISSSLKGTGADIQGVGNIQELTPKMLAQLPAASQHAVANLYAAAFTPLFLVAAATAVIGLVAAVMLKNVRLPISMEQKAPQD</sequence>
<keyword evidence="2" id="KW-0813">Transport</keyword>
<dbReference type="GO" id="GO:0022857">
    <property type="term" value="F:transmembrane transporter activity"/>
    <property type="evidence" value="ECO:0007669"/>
    <property type="project" value="InterPro"/>
</dbReference>
<dbReference type="Gene3D" id="1.20.1720.10">
    <property type="entry name" value="Multidrug resistance protein D"/>
    <property type="match status" value="1"/>
</dbReference>
<feature type="transmembrane region" description="Helical" evidence="7">
    <location>
        <begin position="230"/>
        <end position="253"/>
    </location>
</feature>
<reference evidence="9 10" key="1">
    <citation type="submission" date="2018-04" db="EMBL/GenBank/DDBJ databases">
        <authorList>
            <person name="Hagen T."/>
        </authorList>
    </citation>
    <scope>NUCLEOTIDE SEQUENCE [LARGE SCALE GENOMIC DNA]</scope>
    <source>
        <strain evidence="9 10">TPD7009</strain>
    </source>
</reference>
<feature type="transmembrane region" description="Helical" evidence="7">
    <location>
        <begin position="20"/>
        <end position="43"/>
    </location>
</feature>
<feature type="transmembrane region" description="Helical" evidence="7">
    <location>
        <begin position="274"/>
        <end position="298"/>
    </location>
</feature>
<protein>
    <submittedName>
        <fullName evidence="9">MFS transporter</fullName>
    </submittedName>
</protein>
<feature type="transmembrane region" description="Helical" evidence="7">
    <location>
        <begin position="111"/>
        <end position="132"/>
    </location>
</feature>
<dbReference type="Proteomes" id="UP000244335">
    <property type="component" value="Unassembled WGS sequence"/>
</dbReference>
<name>A0AA92H734_RHIRH</name>
<feature type="transmembrane region" description="Helical" evidence="7">
    <location>
        <begin position="86"/>
        <end position="105"/>
    </location>
</feature>
<dbReference type="PROSITE" id="PS50850">
    <property type="entry name" value="MFS"/>
    <property type="match status" value="1"/>
</dbReference>
<dbReference type="InterPro" id="IPR020846">
    <property type="entry name" value="MFS_dom"/>
</dbReference>
<evidence type="ECO:0000313" key="9">
    <source>
        <dbReference type="EMBL" id="PVE49999.1"/>
    </source>
</evidence>
<feature type="transmembrane region" description="Helical" evidence="7">
    <location>
        <begin position="310"/>
        <end position="329"/>
    </location>
</feature>
<proteinExistence type="predicted"/>
<dbReference type="RefSeq" id="WP_116493934.1">
    <property type="nucleotide sequence ID" value="NZ_QDFR01000014.1"/>
</dbReference>
<organism evidence="9 10">
    <name type="scientific">Rhizobium rhizogenes</name>
    <name type="common">Agrobacterium rhizogenes</name>
    <dbReference type="NCBI Taxonomy" id="359"/>
    <lineage>
        <taxon>Bacteria</taxon>
        <taxon>Pseudomonadati</taxon>
        <taxon>Pseudomonadota</taxon>
        <taxon>Alphaproteobacteria</taxon>
        <taxon>Hyphomicrobiales</taxon>
        <taxon>Rhizobiaceae</taxon>
        <taxon>Rhizobium/Agrobacterium group</taxon>
        <taxon>Rhizobium</taxon>
    </lineage>
</organism>
<dbReference type="PANTHER" id="PTHR23501">
    <property type="entry name" value="MAJOR FACILITATOR SUPERFAMILY"/>
    <property type="match status" value="1"/>
</dbReference>
<feature type="transmembrane region" description="Helical" evidence="7">
    <location>
        <begin position="55"/>
        <end position="74"/>
    </location>
</feature>
<feature type="transmembrane region" description="Helical" evidence="7">
    <location>
        <begin position="207"/>
        <end position="224"/>
    </location>
</feature>
<keyword evidence="3" id="KW-1003">Cell membrane</keyword>
<dbReference type="InterPro" id="IPR036259">
    <property type="entry name" value="MFS_trans_sf"/>
</dbReference>
<evidence type="ECO:0000256" key="2">
    <source>
        <dbReference type="ARBA" id="ARBA00022448"/>
    </source>
</evidence>
<comment type="subcellular location">
    <subcellularLocation>
        <location evidence="1">Cell membrane</location>
        <topology evidence="1">Multi-pass membrane protein</topology>
    </subcellularLocation>
</comment>
<accession>A0AA92H734</accession>
<feature type="transmembrane region" description="Helical" evidence="7">
    <location>
        <begin position="175"/>
        <end position="195"/>
    </location>
</feature>
<evidence type="ECO:0000256" key="1">
    <source>
        <dbReference type="ARBA" id="ARBA00004651"/>
    </source>
</evidence>
<keyword evidence="5 7" id="KW-1133">Transmembrane helix</keyword>
<dbReference type="PANTHER" id="PTHR23501:SF191">
    <property type="entry name" value="VACUOLAR BASIC AMINO ACID TRANSPORTER 4"/>
    <property type="match status" value="1"/>
</dbReference>
<keyword evidence="6 7" id="KW-0472">Membrane</keyword>
<evidence type="ECO:0000256" key="3">
    <source>
        <dbReference type="ARBA" id="ARBA00022475"/>
    </source>
</evidence>
<feature type="transmembrane region" description="Helical" evidence="7">
    <location>
        <begin position="399"/>
        <end position="424"/>
    </location>
</feature>
<feature type="transmembrane region" description="Helical" evidence="7">
    <location>
        <begin position="144"/>
        <end position="163"/>
    </location>
</feature>
<keyword evidence="4 7" id="KW-0812">Transmembrane</keyword>
<dbReference type="PRINTS" id="PR01036">
    <property type="entry name" value="TCRTETB"/>
</dbReference>
<dbReference type="FunFam" id="1.20.1720.10:FF:000004">
    <property type="entry name" value="EmrB/QacA family drug resistance transporter"/>
    <property type="match status" value="1"/>
</dbReference>
<feature type="transmembrane region" description="Helical" evidence="7">
    <location>
        <begin position="365"/>
        <end position="387"/>
    </location>
</feature>
<feature type="domain" description="Major facilitator superfamily (MFS) profile" evidence="8">
    <location>
        <begin position="21"/>
        <end position="495"/>
    </location>
</feature>
<evidence type="ECO:0000259" key="8">
    <source>
        <dbReference type="PROSITE" id="PS50850"/>
    </source>
</evidence>
<dbReference type="GO" id="GO:0005886">
    <property type="term" value="C:plasma membrane"/>
    <property type="evidence" value="ECO:0007669"/>
    <property type="project" value="UniProtKB-SubCell"/>
</dbReference>
<dbReference type="SUPFAM" id="SSF103473">
    <property type="entry name" value="MFS general substrate transporter"/>
    <property type="match status" value="1"/>
</dbReference>
<dbReference type="CDD" id="cd17502">
    <property type="entry name" value="MFS_Azr1_MDR_like"/>
    <property type="match status" value="1"/>
</dbReference>
<evidence type="ECO:0000313" key="10">
    <source>
        <dbReference type="Proteomes" id="UP000244335"/>
    </source>
</evidence>
<dbReference type="AlphaFoldDB" id="A0AA92H734"/>